<evidence type="ECO:0000313" key="3">
    <source>
        <dbReference type="EMBL" id="ETV81651.1"/>
    </source>
</evidence>
<dbReference type="InterPro" id="IPR004875">
    <property type="entry name" value="DDE_SF_endonuclease_dom"/>
</dbReference>
<evidence type="ECO:0000256" key="1">
    <source>
        <dbReference type="SAM" id="MobiDB-lite"/>
    </source>
</evidence>
<reference evidence="3" key="1">
    <citation type="submission" date="2013-12" db="EMBL/GenBank/DDBJ databases">
        <title>The Genome Sequence of Aphanomyces astaci APO3.</title>
        <authorList>
            <consortium name="The Broad Institute Genomics Platform"/>
            <person name="Russ C."/>
            <person name="Tyler B."/>
            <person name="van West P."/>
            <person name="Dieguez-Uribeondo J."/>
            <person name="Young S.K."/>
            <person name="Zeng Q."/>
            <person name="Gargeya S."/>
            <person name="Fitzgerald M."/>
            <person name="Abouelleil A."/>
            <person name="Alvarado L."/>
            <person name="Chapman S.B."/>
            <person name="Gainer-Dewar J."/>
            <person name="Goldberg J."/>
            <person name="Griggs A."/>
            <person name="Gujja S."/>
            <person name="Hansen M."/>
            <person name="Howarth C."/>
            <person name="Imamovic A."/>
            <person name="Ireland A."/>
            <person name="Larimer J."/>
            <person name="McCowan C."/>
            <person name="Murphy C."/>
            <person name="Pearson M."/>
            <person name="Poon T.W."/>
            <person name="Priest M."/>
            <person name="Roberts A."/>
            <person name="Saif S."/>
            <person name="Shea T."/>
            <person name="Sykes S."/>
            <person name="Wortman J."/>
            <person name="Nusbaum C."/>
            <person name="Birren B."/>
        </authorList>
    </citation>
    <scope>NUCLEOTIDE SEQUENCE [LARGE SCALE GENOMIC DNA]</scope>
    <source>
        <strain evidence="3">APO3</strain>
    </source>
</reference>
<dbReference type="PANTHER" id="PTHR33939">
    <property type="entry name" value="PROTEIN CBG22215"/>
    <property type="match status" value="1"/>
</dbReference>
<dbReference type="PANTHER" id="PTHR33939:SF1">
    <property type="entry name" value="DUF4371 DOMAIN-CONTAINING PROTEIN"/>
    <property type="match status" value="1"/>
</dbReference>
<dbReference type="Pfam" id="PF03184">
    <property type="entry name" value="DDE_1"/>
    <property type="match status" value="1"/>
</dbReference>
<dbReference type="VEuPathDB" id="FungiDB:H257_05278"/>
<dbReference type="RefSeq" id="XP_009828388.1">
    <property type="nucleotide sequence ID" value="XM_009830086.1"/>
</dbReference>
<feature type="domain" description="DDE-1" evidence="2">
    <location>
        <begin position="461"/>
        <end position="558"/>
    </location>
</feature>
<dbReference type="AlphaFoldDB" id="W4GQP6"/>
<dbReference type="InterPro" id="IPR036397">
    <property type="entry name" value="RNaseH_sf"/>
</dbReference>
<protein>
    <recommendedName>
        <fullName evidence="2">DDE-1 domain-containing protein</fullName>
    </recommendedName>
</protein>
<dbReference type="Gene3D" id="3.30.420.10">
    <property type="entry name" value="Ribonuclease H-like superfamily/Ribonuclease H"/>
    <property type="match status" value="1"/>
</dbReference>
<feature type="compositionally biased region" description="Acidic residues" evidence="1">
    <location>
        <begin position="427"/>
        <end position="439"/>
    </location>
</feature>
<organism evidence="3">
    <name type="scientific">Aphanomyces astaci</name>
    <name type="common">Crayfish plague agent</name>
    <dbReference type="NCBI Taxonomy" id="112090"/>
    <lineage>
        <taxon>Eukaryota</taxon>
        <taxon>Sar</taxon>
        <taxon>Stramenopiles</taxon>
        <taxon>Oomycota</taxon>
        <taxon>Saprolegniomycetes</taxon>
        <taxon>Saprolegniales</taxon>
        <taxon>Verrucalvaceae</taxon>
        <taxon>Aphanomyces</taxon>
    </lineage>
</organism>
<proteinExistence type="predicted"/>
<dbReference type="EMBL" id="KI913123">
    <property type="protein sequence ID" value="ETV81651.1"/>
    <property type="molecule type" value="Genomic_DNA"/>
</dbReference>
<evidence type="ECO:0000259" key="2">
    <source>
        <dbReference type="Pfam" id="PF03184"/>
    </source>
</evidence>
<accession>W4GQP6</accession>
<gene>
    <name evidence="3" type="ORF">H257_05278</name>
</gene>
<dbReference type="GeneID" id="20807274"/>
<dbReference type="OrthoDB" id="2266637at2759"/>
<name>W4GQP6_APHAT</name>
<dbReference type="GO" id="GO:0003676">
    <property type="term" value="F:nucleic acid binding"/>
    <property type="evidence" value="ECO:0007669"/>
    <property type="project" value="InterPro"/>
</dbReference>
<sequence length="660" mass="73833">MDETSFAPSKTSKKVVVYRTTKHVFAEESSASAHVTIITCVAADGTKIPPLFVLPGNRVSTEACDSISIPGAAITSSEKGWTNSFICRKWLAMLNSQWASPSRGPGMLLDERQVRQRVVAKDVDAFLLETSVLHYDPYVKIERESAVRLVQRFVKHCGYLRGSKNRQEATQQINPTTRRTVVYLDESSVHHHYNKNDISMYDPTDDLDVQPKAKHKGRRFCFITAIVDGGPDNSKILFYEKFVGGKQTKDCHGMFDNSYFADWFHRLLEALQDHAIANAIIVMNNAKYHKCIPDTTPKFTGRKADLIDVCDTLGIAYSPSELKATIWAKLQPYTSAVVPEVVELASHAGHEVKYSPPHHSDLQLIKLVWAIVKGNVGRQYDTNTSFHDVEQRLDAAFEGLTSQMVHGCIMKAESDLLAIHQHISPIDDDDYQDSSDSDNGDSGGSSESSDDEIVVFGIPDSIQRPILLILDGCSSHYSEYIYAEAALLNILLQFLPANATHLFQSLDVTVFRPFKQAIRKAIEDTMWTDVSTCISKQRAIEIACRVWYQSTNQSPITNGFVCTGLCPPSLDKMLYRLSLFKPSADIGVNETWQKRVDSVRDHGLLLPPTKKRKSATRKTLTVSGKFITADYHNLLQAAAKPKRKKKATRQTENIVEDCVI</sequence>
<feature type="region of interest" description="Disordered" evidence="1">
    <location>
        <begin position="427"/>
        <end position="451"/>
    </location>
</feature>